<dbReference type="InterPro" id="IPR012292">
    <property type="entry name" value="Globin/Proto"/>
</dbReference>
<feature type="compositionally biased region" description="Low complexity" evidence="10">
    <location>
        <begin position="1034"/>
        <end position="1071"/>
    </location>
</feature>
<keyword evidence="12" id="KW-1185">Reference proteome</keyword>
<dbReference type="InterPro" id="IPR009050">
    <property type="entry name" value="Globin-like_sf"/>
</dbReference>
<evidence type="ECO:0000256" key="5">
    <source>
        <dbReference type="ARBA" id="ARBA00022862"/>
    </source>
</evidence>
<keyword evidence="1" id="KW-0813">Transport</keyword>
<keyword evidence="6" id="KW-0560">Oxidoreductase</keyword>
<evidence type="ECO:0000313" key="12">
    <source>
        <dbReference type="Proteomes" id="UP001165080"/>
    </source>
</evidence>
<feature type="region of interest" description="Disordered" evidence="10">
    <location>
        <begin position="1000"/>
        <end position="1103"/>
    </location>
</feature>
<dbReference type="GO" id="GO:0008379">
    <property type="term" value="F:thioredoxin peroxidase activity"/>
    <property type="evidence" value="ECO:0007669"/>
    <property type="project" value="TreeGrafter"/>
</dbReference>
<dbReference type="GO" id="GO:0045454">
    <property type="term" value="P:cell redox homeostasis"/>
    <property type="evidence" value="ECO:0007669"/>
    <property type="project" value="TreeGrafter"/>
</dbReference>
<dbReference type="GO" id="GO:0005737">
    <property type="term" value="C:cytoplasm"/>
    <property type="evidence" value="ECO:0007669"/>
    <property type="project" value="TreeGrafter"/>
</dbReference>
<dbReference type="Pfam" id="PF01152">
    <property type="entry name" value="Bac_globin"/>
    <property type="match status" value="6"/>
</dbReference>
<keyword evidence="8" id="KW-1015">Disulfide bond</keyword>
<evidence type="ECO:0000313" key="11">
    <source>
        <dbReference type="EMBL" id="GLC53313.1"/>
    </source>
</evidence>
<evidence type="ECO:0000256" key="10">
    <source>
        <dbReference type="SAM" id="MobiDB-lite"/>
    </source>
</evidence>
<dbReference type="PANTHER" id="PTHR42801">
    <property type="entry name" value="THIOREDOXIN-DEPENDENT PEROXIDE REDUCTASE"/>
    <property type="match status" value="1"/>
</dbReference>
<keyword evidence="4" id="KW-0479">Metal-binding</keyword>
<evidence type="ECO:0000256" key="8">
    <source>
        <dbReference type="ARBA" id="ARBA00023157"/>
    </source>
</evidence>
<evidence type="ECO:0000256" key="2">
    <source>
        <dbReference type="ARBA" id="ARBA00022559"/>
    </source>
</evidence>
<dbReference type="SUPFAM" id="SSF46458">
    <property type="entry name" value="Globin-like"/>
    <property type="match status" value="6"/>
</dbReference>
<keyword evidence="3" id="KW-0349">Heme</keyword>
<dbReference type="GO" id="GO:0046872">
    <property type="term" value="F:metal ion binding"/>
    <property type="evidence" value="ECO:0007669"/>
    <property type="project" value="UniProtKB-KW"/>
</dbReference>
<organism evidence="11 12">
    <name type="scientific">Pleodorina starrii</name>
    <dbReference type="NCBI Taxonomy" id="330485"/>
    <lineage>
        <taxon>Eukaryota</taxon>
        <taxon>Viridiplantae</taxon>
        <taxon>Chlorophyta</taxon>
        <taxon>core chlorophytes</taxon>
        <taxon>Chlorophyceae</taxon>
        <taxon>CS clade</taxon>
        <taxon>Chlamydomonadales</taxon>
        <taxon>Volvocaceae</taxon>
        <taxon>Pleodorina</taxon>
    </lineage>
</organism>
<dbReference type="InterPro" id="IPR001486">
    <property type="entry name" value="Hemoglobin_trunc"/>
</dbReference>
<gene>
    <name evidence="11" type="primary">PLEST002271</name>
    <name evidence="11" type="ORF">PLESTB_000731100</name>
</gene>
<name>A0A9W6BJU0_9CHLO</name>
<keyword evidence="2" id="KW-0575">Peroxidase</keyword>
<sequence>MGAASSCSGKFVDIVSEAEIQAAIKSIQQWEDTQKAGQRANQALRTVRKDSFKKAAGELNKKGGIVERLGGPDRVHDVIQVFYRKLFQHAEVRVFFENLPNDRMRAKQMKFMRYIMGGPGTYDGNLRCKHVQMVAERGLDLPKFNIVVGLLLQTLKELNAPQDVVADIVAHTEVAKTAIFTPNANELVTAEEMVAAAAELQNPLIMRLGGPQAVQLIVQAFYKKLFSSEELKYFFVSLSVERLRSMQFKFMRYLFCGAESYALTGGNMRCVHARMVKEDGLDLDKFNMVVGMLTDVLNDLVVSKKNVREIMTNVEAARDAIFTPGPDELVSKEELMAEASSLQGDLVDRLGGPEAVYNLISRFYARLFNDPQLKFFFLLSAERLRTKQFRFVRYLIGGPPAYAALGGNLRCKHLPLIRDKGLDTEKFDRAVQLLEDAIADMGGLPPDAEAEILGNVAAAKAAIFTPGPDELISRDELMAAADALKSDLVEKLGGPAHVFNVVASFYAKLFNDPELKYFFVSLSDRKLRGKQFKLMVYLFGGPSAYAAASPGGNLRCVHAKMVKENGLNVEKFDRVAKMMLESLEEEEASQEVIAGVLKNVDVARDAIFTPGADELVSKEEMVAEVAGLDQELVGRLGGPEAVYDLISKFYSLLFNDPEIKYFFTLTAERLRTKQFKFMRYLVGGPGTYTGDLRCVHAGMVSERGLDAAKFARAVGHLTTAMDELGVPAEVVSEIMANVEVARQAILGGAAGGGSRRPASAAARSAAAAAAATSLYARLGGDEVVGRLVDSFHSRLRSNPSLAHIYAGVDITAQRRRQLAFLRTAWGAAGSRPGSAASTSATAAAGGGGGGGGMTLGIAHAHLARDRALNAAQFEAIAEVWVECLAAQGAPPDALAEVRASLGPGKSLVYPPGPAAGCPFASSLGMDDESTLDAIIAAAAAAAAAEAAAPPGSSKPATPPAEAAAPAARLSRQASTTGGGAAAATAGRMSRQVSMSAAAAAAAPASPTGRQAGGSVSRNASGADRPASGGGGDGPAAAAAAARPASATAPPRSASSRSAASKQSSLGLGLLAAEEEALLDTLMEPPPSEPAAASSSSSSANVQA</sequence>
<dbReference type="InterPro" id="IPR050924">
    <property type="entry name" value="Peroxiredoxin_BCP/PrxQ"/>
</dbReference>
<protein>
    <submittedName>
        <fullName evidence="11">Uncharacterized protein</fullName>
    </submittedName>
</protein>
<feature type="region of interest" description="Disordered" evidence="10">
    <location>
        <begin position="948"/>
        <end position="986"/>
    </location>
</feature>
<dbReference type="Gene3D" id="1.10.490.10">
    <property type="entry name" value="Globins"/>
    <property type="match status" value="6"/>
</dbReference>
<proteinExistence type="predicted"/>
<evidence type="ECO:0000256" key="9">
    <source>
        <dbReference type="ARBA" id="ARBA00023284"/>
    </source>
</evidence>
<evidence type="ECO:0000256" key="3">
    <source>
        <dbReference type="ARBA" id="ARBA00022617"/>
    </source>
</evidence>
<dbReference type="EMBL" id="BRXU01000007">
    <property type="protein sequence ID" value="GLC53313.1"/>
    <property type="molecule type" value="Genomic_DNA"/>
</dbReference>
<feature type="compositionally biased region" description="Low complexity" evidence="10">
    <location>
        <begin position="1089"/>
        <end position="1103"/>
    </location>
</feature>
<keyword evidence="7" id="KW-0408">Iron</keyword>
<evidence type="ECO:0000256" key="4">
    <source>
        <dbReference type="ARBA" id="ARBA00022723"/>
    </source>
</evidence>
<dbReference type="GO" id="GO:0034599">
    <property type="term" value="P:cellular response to oxidative stress"/>
    <property type="evidence" value="ECO:0007669"/>
    <property type="project" value="TreeGrafter"/>
</dbReference>
<keyword evidence="9" id="KW-0676">Redox-active center</keyword>
<evidence type="ECO:0000256" key="6">
    <source>
        <dbReference type="ARBA" id="ARBA00023002"/>
    </source>
</evidence>
<keyword evidence="5" id="KW-0049">Antioxidant</keyword>
<accession>A0A9W6BJU0</accession>
<dbReference type="CDD" id="cd00454">
    <property type="entry name" value="TrHb1_N"/>
    <property type="match status" value="4"/>
</dbReference>
<dbReference type="GO" id="GO:0019825">
    <property type="term" value="F:oxygen binding"/>
    <property type="evidence" value="ECO:0007669"/>
    <property type="project" value="InterPro"/>
</dbReference>
<evidence type="ECO:0000256" key="1">
    <source>
        <dbReference type="ARBA" id="ARBA00022448"/>
    </source>
</evidence>
<dbReference type="AlphaFoldDB" id="A0A9W6BJU0"/>
<comment type="caution">
    <text evidence="11">The sequence shown here is derived from an EMBL/GenBank/DDBJ whole genome shotgun (WGS) entry which is preliminary data.</text>
</comment>
<dbReference type="GO" id="GO:0020037">
    <property type="term" value="F:heme binding"/>
    <property type="evidence" value="ECO:0007669"/>
    <property type="project" value="InterPro"/>
</dbReference>
<evidence type="ECO:0000256" key="7">
    <source>
        <dbReference type="ARBA" id="ARBA00023004"/>
    </source>
</evidence>
<dbReference type="Proteomes" id="UP001165080">
    <property type="component" value="Unassembled WGS sequence"/>
</dbReference>
<dbReference type="PANTHER" id="PTHR42801:SF5">
    <property type="entry name" value="GROUP 1 TRUNCATED HEMOGLOBIN GLBN"/>
    <property type="match status" value="1"/>
</dbReference>
<reference evidence="11 12" key="1">
    <citation type="journal article" date="2023" name="Commun. Biol.">
        <title>Reorganization of the ancestral sex-determining regions during the evolution of trioecy in Pleodorina starrii.</title>
        <authorList>
            <person name="Takahashi K."/>
            <person name="Suzuki S."/>
            <person name="Kawai-Toyooka H."/>
            <person name="Yamamoto K."/>
            <person name="Hamaji T."/>
            <person name="Ootsuki R."/>
            <person name="Yamaguchi H."/>
            <person name="Kawachi M."/>
            <person name="Higashiyama T."/>
            <person name="Nozaki H."/>
        </authorList>
    </citation>
    <scope>NUCLEOTIDE SEQUENCE [LARGE SCALE GENOMIC DNA]</scope>
    <source>
        <strain evidence="11 12">NIES-4479</strain>
    </source>
</reference>
<dbReference type="OrthoDB" id="300753at2759"/>